<dbReference type="CDD" id="cd14014">
    <property type="entry name" value="STKc_PknB_like"/>
    <property type="match status" value="1"/>
</dbReference>
<dbReference type="InterPro" id="IPR000719">
    <property type="entry name" value="Prot_kinase_dom"/>
</dbReference>
<dbReference type="GO" id="GO:0005524">
    <property type="term" value="F:ATP binding"/>
    <property type="evidence" value="ECO:0007669"/>
    <property type="project" value="UniProtKB-KW"/>
</dbReference>
<evidence type="ECO:0000256" key="7">
    <source>
        <dbReference type="ARBA" id="ARBA00022840"/>
    </source>
</evidence>
<dbReference type="Gene3D" id="3.30.200.20">
    <property type="entry name" value="Phosphorylase Kinase, domain 1"/>
    <property type="match status" value="1"/>
</dbReference>
<keyword evidence="2" id="KW-0808">Transferase</keyword>
<dbReference type="PROSITE" id="PS50011">
    <property type="entry name" value="PROTEIN_KINASE_DOM"/>
    <property type="match status" value="1"/>
</dbReference>
<keyword evidence="14" id="KW-1185">Reference proteome</keyword>
<dbReference type="PANTHER" id="PTHR43671">
    <property type="entry name" value="SERINE/THREONINE-PROTEIN KINASE NEK"/>
    <property type="match status" value="1"/>
</dbReference>
<dbReference type="SUPFAM" id="SSF50022">
    <property type="entry name" value="ISP domain"/>
    <property type="match status" value="1"/>
</dbReference>
<evidence type="ECO:0000256" key="5">
    <source>
        <dbReference type="ARBA" id="ARBA00022741"/>
    </source>
</evidence>
<dbReference type="PROSITE" id="PS51296">
    <property type="entry name" value="RIESKE"/>
    <property type="match status" value="1"/>
</dbReference>
<evidence type="ECO:0000256" key="10">
    <source>
        <dbReference type="SAM" id="MobiDB-lite"/>
    </source>
</evidence>
<dbReference type="EMBL" id="CP035758">
    <property type="protein sequence ID" value="QBD81903.1"/>
    <property type="molecule type" value="Genomic_DNA"/>
</dbReference>
<dbReference type="RefSeq" id="WP_129892964.1">
    <property type="nucleotide sequence ID" value="NZ_CP035758.1"/>
</dbReference>
<evidence type="ECO:0000259" key="12">
    <source>
        <dbReference type="PROSITE" id="PS51296"/>
    </source>
</evidence>
<accession>A0A4P6K236</accession>
<dbReference type="GO" id="GO:0046872">
    <property type="term" value="F:metal ion binding"/>
    <property type="evidence" value="ECO:0007669"/>
    <property type="project" value="UniProtKB-KW"/>
</dbReference>
<dbReference type="Gene3D" id="2.102.10.10">
    <property type="entry name" value="Rieske [2Fe-2S] iron-sulphur domain"/>
    <property type="match status" value="1"/>
</dbReference>
<keyword evidence="3" id="KW-0001">2Fe-2S</keyword>
<keyword evidence="8" id="KW-0408">Iron</keyword>
<dbReference type="InterPro" id="IPR036922">
    <property type="entry name" value="Rieske_2Fe-2S_sf"/>
</dbReference>
<dbReference type="AlphaFoldDB" id="A0A4P6K236"/>
<dbReference type="EC" id="2.7.11.1" evidence="1"/>
<keyword evidence="7" id="KW-0067">ATP-binding</keyword>
<keyword evidence="4" id="KW-0479">Metal-binding</keyword>
<dbReference type="Pfam" id="PF00069">
    <property type="entry name" value="Pkinase"/>
    <property type="match status" value="1"/>
</dbReference>
<organism evidence="13 14">
    <name type="scientific">Ktedonosporobacter rubrisoli</name>
    <dbReference type="NCBI Taxonomy" id="2509675"/>
    <lineage>
        <taxon>Bacteria</taxon>
        <taxon>Bacillati</taxon>
        <taxon>Chloroflexota</taxon>
        <taxon>Ktedonobacteria</taxon>
        <taxon>Ktedonobacterales</taxon>
        <taxon>Ktedonosporobacteraceae</taxon>
        <taxon>Ktedonosporobacter</taxon>
    </lineage>
</organism>
<evidence type="ECO:0000256" key="1">
    <source>
        <dbReference type="ARBA" id="ARBA00012513"/>
    </source>
</evidence>
<evidence type="ECO:0000313" key="13">
    <source>
        <dbReference type="EMBL" id="QBD81903.1"/>
    </source>
</evidence>
<sequence length="635" mass="68115">MQTMFAERLVGKTLGNYSVERLLGQGRVNAVYLVRHLASQSSVALTLFLIPEQLSQEARARFIQRFRQGAAALVALRHPHILPVHEYDEHSGYPYLITPYMTSGSLADSLKKQGRCRHEDVLAILEQIAAGLEHAHSKGVMHGILRPSNIVLGEQETMLVAGFELLHLLQIRGIESNDQPYAHLFSIANTFLAAPEYVAPEVVEGQVVDARSDIYALGIILFELLTGQTPFTGSNPLEVAKMHLKYSSPSIRSLCPDIPMGLASVINQALERDPARRFQQVSELVEAFAQVSRGATGVARAVAKNGAPASDGLPADGPRDTGIIRRSPRGSWQLRPPIVTGKLPSVEGAKTKTNIQPAAQVTDAWQFVPPIMTGQLPSVPPSTSAHLRAIKSFDTPTIPPQVPADLASGKAKLAAAEASSAQQADDWWLFPSQPQELAPDASQPKRSRLAPASSRATSRKQKSSLNRRQAMALLVSGGVLAAGTAVVINKNLVQMVENVLHVPGAAANTGAATMADKGKMQAAAANPGKQQMTTGQGHVIGHTNMQPNTALDFTNPADQQPSMLIHLPGKFTAYEKACTHENVIVHYDPAKQQIICPKHGAIFDPANKGAVLRGPATKPLPQVAIHVNPDGTITV</sequence>
<evidence type="ECO:0000256" key="9">
    <source>
        <dbReference type="ARBA" id="ARBA00023014"/>
    </source>
</evidence>
<dbReference type="InterPro" id="IPR050660">
    <property type="entry name" value="NEK_Ser/Thr_kinase"/>
</dbReference>
<keyword evidence="5" id="KW-0547">Nucleotide-binding</keyword>
<dbReference type="OrthoDB" id="9802613at2"/>
<evidence type="ECO:0000256" key="8">
    <source>
        <dbReference type="ARBA" id="ARBA00023004"/>
    </source>
</evidence>
<name>A0A4P6K236_KTERU</name>
<dbReference type="CDD" id="cd03467">
    <property type="entry name" value="Rieske"/>
    <property type="match status" value="1"/>
</dbReference>
<keyword evidence="6" id="KW-0418">Kinase</keyword>
<feature type="domain" description="Protein kinase" evidence="11">
    <location>
        <begin position="17"/>
        <end position="289"/>
    </location>
</feature>
<feature type="domain" description="Rieske" evidence="12">
    <location>
        <begin position="537"/>
        <end position="634"/>
    </location>
</feature>
<dbReference type="GO" id="GO:0051537">
    <property type="term" value="F:2 iron, 2 sulfur cluster binding"/>
    <property type="evidence" value="ECO:0007669"/>
    <property type="project" value="UniProtKB-KW"/>
</dbReference>
<dbReference type="GO" id="GO:0004497">
    <property type="term" value="F:monooxygenase activity"/>
    <property type="evidence" value="ECO:0007669"/>
    <property type="project" value="UniProtKB-ARBA"/>
</dbReference>
<dbReference type="InterPro" id="IPR011009">
    <property type="entry name" value="Kinase-like_dom_sf"/>
</dbReference>
<evidence type="ECO:0000256" key="4">
    <source>
        <dbReference type="ARBA" id="ARBA00022723"/>
    </source>
</evidence>
<dbReference type="SUPFAM" id="SSF56112">
    <property type="entry name" value="Protein kinase-like (PK-like)"/>
    <property type="match status" value="1"/>
</dbReference>
<dbReference type="Proteomes" id="UP000290365">
    <property type="component" value="Chromosome"/>
</dbReference>
<evidence type="ECO:0000313" key="14">
    <source>
        <dbReference type="Proteomes" id="UP000290365"/>
    </source>
</evidence>
<evidence type="ECO:0000256" key="2">
    <source>
        <dbReference type="ARBA" id="ARBA00022679"/>
    </source>
</evidence>
<proteinExistence type="predicted"/>
<dbReference type="InterPro" id="IPR017941">
    <property type="entry name" value="Rieske_2Fe-2S"/>
</dbReference>
<protein>
    <recommendedName>
        <fullName evidence="1">non-specific serine/threonine protein kinase</fullName>
        <ecNumber evidence="1">2.7.11.1</ecNumber>
    </recommendedName>
</protein>
<dbReference type="GO" id="GO:0004674">
    <property type="term" value="F:protein serine/threonine kinase activity"/>
    <property type="evidence" value="ECO:0007669"/>
    <property type="project" value="UniProtKB-EC"/>
</dbReference>
<gene>
    <name evidence="13" type="ORF">EPA93_40385</name>
</gene>
<dbReference type="PANTHER" id="PTHR43671:SF13">
    <property type="entry name" value="SERINE_THREONINE-PROTEIN KINASE NEK2"/>
    <property type="match status" value="1"/>
</dbReference>
<evidence type="ECO:0000259" key="11">
    <source>
        <dbReference type="PROSITE" id="PS50011"/>
    </source>
</evidence>
<dbReference type="GO" id="GO:0016705">
    <property type="term" value="F:oxidoreductase activity, acting on paired donors, with incorporation or reduction of molecular oxygen"/>
    <property type="evidence" value="ECO:0007669"/>
    <property type="project" value="UniProtKB-ARBA"/>
</dbReference>
<reference evidence="13 14" key="1">
    <citation type="submission" date="2019-01" db="EMBL/GenBank/DDBJ databases">
        <title>Ktedonosporobacter rubrisoli SCAWS-G2.</title>
        <authorList>
            <person name="Huang Y."/>
            <person name="Yan B."/>
        </authorList>
    </citation>
    <scope>NUCLEOTIDE SEQUENCE [LARGE SCALE GENOMIC DNA]</scope>
    <source>
        <strain evidence="13 14">SCAWS-G2</strain>
    </source>
</reference>
<dbReference type="KEGG" id="kbs:EPA93_40385"/>
<keyword evidence="9" id="KW-0411">Iron-sulfur</keyword>
<evidence type="ECO:0000256" key="6">
    <source>
        <dbReference type="ARBA" id="ARBA00022777"/>
    </source>
</evidence>
<dbReference type="Pfam" id="PF00355">
    <property type="entry name" value="Rieske"/>
    <property type="match status" value="1"/>
</dbReference>
<evidence type="ECO:0000256" key="3">
    <source>
        <dbReference type="ARBA" id="ARBA00022714"/>
    </source>
</evidence>
<dbReference type="Gene3D" id="1.10.510.10">
    <property type="entry name" value="Transferase(Phosphotransferase) domain 1"/>
    <property type="match status" value="1"/>
</dbReference>
<feature type="region of interest" description="Disordered" evidence="10">
    <location>
        <begin position="434"/>
        <end position="466"/>
    </location>
</feature>